<dbReference type="InterPro" id="IPR001680">
    <property type="entry name" value="WD40_rpt"/>
</dbReference>
<dbReference type="SMART" id="SM00320">
    <property type="entry name" value="WD40"/>
    <property type="match status" value="5"/>
</dbReference>
<reference evidence="2" key="1">
    <citation type="submission" date="2021-12" db="EMBL/GenBank/DDBJ databases">
        <authorList>
            <person name="King R."/>
        </authorList>
    </citation>
    <scope>NUCLEOTIDE SEQUENCE</scope>
</reference>
<gene>
    <name evidence="2" type="ORF">MELIAE_LOCUS9874</name>
</gene>
<dbReference type="PROSITE" id="PS50082">
    <property type="entry name" value="WD_REPEATS_2"/>
    <property type="match status" value="1"/>
</dbReference>
<protein>
    <recommendedName>
        <fullName evidence="4">Nucleoporin Nup37</fullName>
    </recommendedName>
</protein>
<evidence type="ECO:0000256" key="1">
    <source>
        <dbReference type="PROSITE-ProRule" id="PRU00221"/>
    </source>
</evidence>
<dbReference type="PROSITE" id="PS50294">
    <property type="entry name" value="WD_REPEATS_REGION"/>
    <property type="match status" value="1"/>
</dbReference>
<dbReference type="InterPro" id="IPR015943">
    <property type="entry name" value="WD40/YVTN_repeat-like_dom_sf"/>
</dbReference>
<dbReference type="EMBL" id="OV121138">
    <property type="protein sequence ID" value="CAH0560041.1"/>
    <property type="molecule type" value="Genomic_DNA"/>
</dbReference>
<dbReference type="InterPro" id="IPR037626">
    <property type="entry name" value="NUP37"/>
</dbReference>
<organism evidence="2 3">
    <name type="scientific">Brassicogethes aeneus</name>
    <name type="common">Rape pollen beetle</name>
    <name type="synonym">Meligethes aeneus</name>
    <dbReference type="NCBI Taxonomy" id="1431903"/>
    <lineage>
        <taxon>Eukaryota</taxon>
        <taxon>Metazoa</taxon>
        <taxon>Ecdysozoa</taxon>
        <taxon>Arthropoda</taxon>
        <taxon>Hexapoda</taxon>
        <taxon>Insecta</taxon>
        <taxon>Pterygota</taxon>
        <taxon>Neoptera</taxon>
        <taxon>Endopterygota</taxon>
        <taxon>Coleoptera</taxon>
        <taxon>Polyphaga</taxon>
        <taxon>Cucujiformia</taxon>
        <taxon>Nitidulidae</taxon>
        <taxon>Meligethinae</taxon>
        <taxon>Brassicogethes</taxon>
    </lineage>
</organism>
<name>A0A9P0FMF4_BRAAE</name>
<dbReference type="Proteomes" id="UP001154078">
    <property type="component" value="Chromosome 7"/>
</dbReference>
<keyword evidence="3" id="KW-1185">Reference proteome</keyword>
<evidence type="ECO:0000313" key="3">
    <source>
        <dbReference type="Proteomes" id="UP001154078"/>
    </source>
</evidence>
<sequence length="321" mass="36103">MDVLSSMRKNFSEPNYTEDFSEHGQILSVHFSQFEWSQDLILIAFENKIVLAFLNLEDVPSLNVMSEFKHQCRCSTLSISPETNLNIVPNILMFCVGGSDFKLRIYTSDMNESNTCKILAGHTSYINDVSFDPENTYLASVSDDNTAKIWSVDDFKLKNTFNLTSPGMSAVWHRDDCNKLLVGEKIGIIRFYNVESEMPVISLDYGKPLIGAHWAPVNEQMVSSLHLGELLVWDLSKPCFPVWTSVLFPENGGSIKFSPQAELLAATNSLEGTLKVVHVKSQATKLAANLTLPTNVSWHYRYPLVCVGDDRKLCFWKVSAN</sequence>
<accession>A0A9P0FMF4</accession>
<dbReference type="Gene3D" id="2.130.10.10">
    <property type="entry name" value="YVTN repeat-like/Quinoprotein amine dehydrogenase"/>
    <property type="match status" value="1"/>
</dbReference>
<dbReference type="SUPFAM" id="SSF50978">
    <property type="entry name" value="WD40 repeat-like"/>
    <property type="match status" value="1"/>
</dbReference>
<dbReference type="PANTHER" id="PTHR22806:SF0">
    <property type="entry name" value="NUCLEOPORIN NUP37"/>
    <property type="match status" value="1"/>
</dbReference>
<feature type="repeat" description="WD" evidence="1">
    <location>
        <begin position="119"/>
        <end position="160"/>
    </location>
</feature>
<evidence type="ECO:0000313" key="2">
    <source>
        <dbReference type="EMBL" id="CAH0560041.1"/>
    </source>
</evidence>
<dbReference type="AlphaFoldDB" id="A0A9P0FMF4"/>
<dbReference type="OrthoDB" id="340259at2759"/>
<keyword evidence="1" id="KW-0853">WD repeat</keyword>
<evidence type="ECO:0008006" key="4">
    <source>
        <dbReference type="Google" id="ProtNLM"/>
    </source>
</evidence>
<dbReference type="InterPro" id="IPR036322">
    <property type="entry name" value="WD40_repeat_dom_sf"/>
</dbReference>
<proteinExistence type="predicted"/>
<dbReference type="Pfam" id="PF00400">
    <property type="entry name" value="WD40"/>
    <property type="match status" value="1"/>
</dbReference>
<dbReference type="PANTHER" id="PTHR22806">
    <property type="entry name" value="NUCLEOPORIN NUP37 P37 -RELATED"/>
    <property type="match status" value="1"/>
</dbReference>
<dbReference type="GO" id="GO:0031080">
    <property type="term" value="C:nuclear pore outer ring"/>
    <property type="evidence" value="ECO:0007669"/>
    <property type="project" value="InterPro"/>
</dbReference>